<evidence type="ECO:0000313" key="2">
    <source>
        <dbReference type="Proteomes" id="UP001168972"/>
    </source>
</evidence>
<dbReference type="EMBL" id="JAQQBR010001832">
    <property type="protein sequence ID" value="KAK0167382.1"/>
    <property type="molecule type" value="Genomic_DNA"/>
</dbReference>
<name>A0AA39KN22_MICHY</name>
<sequence length="56" mass="6020">ATVRALLDCEDLLRVSCTPPILSRILELIDVKNSLLKHSPGGNLMNGMDKALVTAC</sequence>
<accession>A0AA39KN22</accession>
<gene>
    <name evidence="1" type="ORF">PV327_004789</name>
</gene>
<reference evidence="1" key="2">
    <citation type="submission" date="2023-03" db="EMBL/GenBank/DDBJ databases">
        <authorList>
            <person name="Inwood S.N."/>
            <person name="Skelly J.G."/>
            <person name="Guhlin J."/>
            <person name="Harrop T.W.R."/>
            <person name="Goldson S.G."/>
            <person name="Dearden P.K."/>
        </authorList>
    </citation>
    <scope>NUCLEOTIDE SEQUENCE</scope>
    <source>
        <strain evidence="1">Lincoln</strain>
        <tissue evidence="1">Whole body</tissue>
    </source>
</reference>
<keyword evidence="2" id="KW-1185">Reference proteome</keyword>
<proteinExistence type="predicted"/>
<protein>
    <submittedName>
        <fullName evidence="1">Uncharacterized protein</fullName>
    </submittedName>
</protein>
<feature type="non-terminal residue" evidence="1">
    <location>
        <position position="56"/>
    </location>
</feature>
<organism evidence="1 2">
    <name type="scientific">Microctonus hyperodae</name>
    <name type="common">Parasitoid wasp</name>
    <dbReference type="NCBI Taxonomy" id="165561"/>
    <lineage>
        <taxon>Eukaryota</taxon>
        <taxon>Metazoa</taxon>
        <taxon>Ecdysozoa</taxon>
        <taxon>Arthropoda</taxon>
        <taxon>Hexapoda</taxon>
        <taxon>Insecta</taxon>
        <taxon>Pterygota</taxon>
        <taxon>Neoptera</taxon>
        <taxon>Endopterygota</taxon>
        <taxon>Hymenoptera</taxon>
        <taxon>Apocrita</taxon>
        <taxon>Ichneumonoidea</taxon>
        <taxon>Braconidae</taxon>
        <taxon>Euphorinae</taxon>
        <taxon>Microctonus</taxon>
    </lineage>
</organism>
<reference evidence="1" key="1">
    <citation type="journal article" date="2023" name="bioRxiv">
        <title>Scaffold-level genome assemblies of two parasitoid biocontrol wasps reveal the parthenogenesis mechanism and an associated novel virus.</title>
        <authorList>
            <person name="Inwood S."/>
            <person name="Skelly J."/>
            <person name="Guhlin J."/>
            <person name="Harrop T."/>
            <person name="Goldson S."/>
            <person name="Dearden P."/>
        </authorList>
    </citation>
    <scope>NUCLEOTIDE SEQUENCE</scope>
    <source>
        <strain evidence="1">Lincoln</strain>
        <tissue evidence="1">Whole body</tissue>
    </source>
</reference>
<comment type="caution">
    <text evidence="1">The sequence shown here is derived from an EMBL/GenBank/DDBJ whole genome shotgun (WGS) entry which is preliminary data.</text>
</comment>
<evidence type="ECO:0000313" key="1">
    <source>
        <dbReference type="EMBL" id="KAK0167382.1"/>
    </source>
</evidence>
<dbReference type="AlphaFoldDB" id="A0AA39KN22"/>
<dbReference type="Proteomes" id="UP001168972">
    <property type="component" value="Unassembled WGS sequence"/>
</dbReference>